<dbReference type="GO" id="GO:0003677">
    <property type="term" value="F:DNA binding"/>
    <property type="evidence" value="ECO:0007669"/>
    <property type="project" value="InterPro"/>
</dbReference>
<keyword evidence="4" id="KW-1133">Transmembrane helix</keyword>
<dbReference type="Proteomes" id="UP000469558">
    <property type="component" value="Unassembled WGS sequence"/>
</dbReference>
<evidence type="ECO:0000313" key="7">
    <source>
        <dbReference type="Proteomes" id="UP000469558"/>
    </source>
</evidence>
<dbReference type="GO" id="GO:0006351">
    <property type="term" value="P:DNA-templated transcription"/>
    <property type="evidence" value="ECO:0007669"/>
    <property type="project" value="InterPro"/>
</dbReference>
<gene>
    <name evidence="6" type="primary">eqxF_1</name>
    <name evidence="6" type="ORF">LSUE1_G003742</name>
</gene>
<dbReference type="EMBL" id="QGMK01000495">
    <property type="protein sequence ID" value="TVY81346.1"/>
    <property type="molecule type" value="Genomic_DNA"/>
</dbReference>
<feature type="non-terminal residue" evidence="6">
    <location>
        <position position="615"/>
    </location>
</feature>
<keyword evidence="7" id="KW-1185">Reference proteome</keyword>
<proteinExistence type="predicted"/>
<accession>A0A8T9C7L2</accession>
<dbReference type="AlphaFoldDB" id="A0A8T9C7L2"/>
<evidence type="ECO:0000256" key="3">
    <source>
        <dbReference type="SAM" id="MobiDB-lite"/>
    </source>
</evidence>
<evidence type="ECO:0000313" key="6">
    <source>
        <dbReference type="EMBL" id="TVY81346.1"/>
    </source>
</evidence>
<keyword evidence="4" id="KW-0812">Transmembrane</keyword>
<dbReference type="GO" id="GO:0008270">
    <property type="term" value="F:zinc ion binding"/>
    <property type="evidence" value="ECO:0007669"/>
    <property type="project" value="InterPro"/>
</dbReference>
<keyword evidence="2" id="KW-0539">Nucleus</keyword>
<evidence type="ECO:0000256" key="4">
    <source>
        <dbReference type="SAM" id="Phobius"/>
    </source>
</evidence>
<protein>
    <submittedName>
        <fullName evidence="6">Equisetin cluster transcription factor eqxF</fullName>
    </submittedName>
</protein>
<evidence type="ECO:0000256" key="2">
    <source>
        <dbReference type="ARBA" id="ARBA00023242"/>
    </source>
</evidence>
<dbReference type="PANTHER" id="PTHR31001:SF49">
    <property type="entry name" value="ZN(II)2CYS6 TRANSCRIPTION FACTOR (EUROFUNG)"/>
    <property type="match status" value="1"/>
</dbReference>
<name>A0A8T9C7L2_9HELO</name>
<feature type="non-terminal residue" evidence="6">
    <location>
        <position position="1"/>
    </location>
</feature>
<dbReference type="OrthoDB" id="5431381at2759"/>
<dbReference type="GO" id="GO:0005634">
    <property type="term" value="C:nucleus"/>
    <property type="evidence" value="ECO:0007669"/>
    <property type="project" value="UniProtKB-SubCell"/>
</dbReference>
<dbReference type="PANTHER" id="PTHR31001">
    <property type="entry name" value="UNCHARACTERIZED TRANSCRIPTIONAL REGULATORY PROTEIN"/>
    <property type="match status" value="1"/>
</dbReference>
<dbReference type="InterPro" id="IPR007219">
    <property type="entry name" value="XnlR_reg_dom"/>
</dbReference>
<dbReference type="SMART" id="SM00906">
    <property type="entry name" value="Fungal_trans"/>
    <property type="match status" value="1"/>
</dbReference>
<dbReference type="CDD" id="cd12148">
    <property type="entry name" value="fungal_TF_MHR"/>
    <property type="match status" value="1"/>
</dbReference>
<comment type="caution">
    <text evidence="6">The sequence shown here is derived from an EMBL/GenBank/DDBJ whole genome shotgun (WGS) entry which is preliminary data.</text>
</comment>
<dbReference type="Pfam" id="PF04082">
    <property type="entry name" value="Fungal_trans"/>
    <property type="match status" value="1"/>
</dbReference>
<reference evidence="6 7" key="1">
    <citation type="submission" date="2018-05" db="EMBL/GenBank/DDBJ databases">
        <title>Genome sequencing and assembly of the regulated plant pathogen Lachnellula willkommii and related sister species for the development of diagnostic species identification markers.</title>
        <authorList>
            <person name="Giroux E."/>
            <person name="Bilodeau G."/>
        </authorList>
    </citation>
    <scope>NUCLEOTIDE SEQUENCE [LARGE SCALE GENOMIC DNA]</scope>
    <source>
        <strain evidence="6 7">CBS 268.59</strain>
    </source>
</reference>
<evidence type="ECO:0000259" key="5">
    <source>
        <dbReference type="SMART" id="SM00906"/>
    </source>
</evidence>
<feature type="region of interest" description="Disordered" evidence="3">
    <location>
        <begin position="258"/>
        <end position="277"/>
    </location>
</feature>
<evidence type="ECO:0000256" key="1">
    <source>
        <dbReference type="ARBA" id="ARBA00004123"/>
    </source>
</evidence>
<feature type="transmembrane region" description="Helical" evidence="4">
    <location>
        <begin position="103"/>
        <end position="124"/>
    </location>
</feature>
<keyword evidence="4" id="KW-0472">Membrane</keyword>
<sequence length="615" mass="68838">TYVGATHWAAILEDIEEVKDYFANADEPNESREEDVADYTTLTLNPYSAVTKEWLIGMLPERTVVDRLVAGYFNSHSPSLNLVHRPTFQKQYKEFWIAPNEVAVIWIGLLYALMALAAFASLGAGGSLPDIRNTPMEVISTYKNCCMQALILSHYTKPGPFTIETLIMYMEVEFLATSKDQTHLYLLVGNVVRLSLRMGLHRDASKVGGNITPFQAEMRRRVWHHISQIDLLASFHIGLPGMVEDIESDTLYPRNLRDEDFGEDSTELPPSRPDSELTRSSYMICKSRLCHVCGKIASLANRLTTPPYDEVMRMDGLLHEAYANVPSFFKIPAEFSIVESPELMIKQFSLALVYQKSRCMLHRKFFMKESENKAYIYSKEAALDASMELLRYQCMSYEATLPSGPLFRDRWVLSTLIIHDFLLASMIISIDIIQAVELSSRNGANTGYRADLKKVKALEKSYNVFMEMRKSSPDAKKASTLLKVMLNKVSRALRGPPVSNDTFYSGSVNLDGKREASIFSGLALDGPTSNNFPKVDVSNQDTWPITGSNDTAPSSGLGKHFDHLQASVPSVAADPLGAMIDIPDEIDWASPISMPAPKDFASGEYDQEMFNSNTI</sequence>
<dbReference type="InterPro" id="IPR050613">
    <property type="entry name" value="Sec_Metabolite_Reg"/>
</dbReference>
<comment type="subcellular location">
    <subcellularLocation>
        <location evidence="1">Nucleus</location>
    </subcellularLocation>
</comment>
<organism evidence="6 7">
    <name type="scientific">Lachnellula suecica</name>
    <dbReference type="NCBI Taxonomy" id="602035"/>
    <lineage>
        <taxon>Eukaryota</taxon>
        <taxon>Fungi</taxon>
        <taxon>Dikarya</taxon>
        <taxon>Ascomycota</taxon>
        <taxon>Pezizomycotina</taxon>
        <taxon>Leotiomycetes</taxon>
        <taxon>Helotiales</taxon>
        <taxon>Lachnaceae</taxon>
        <taxon>Lachnellula</taxon>
    </lineage>
</organism>
<feature type="domain" description="Xylanolytic transcriptional activator regulatory" evidence="5">
    <location>
        <begin position="184"/>
        <end position="259"/>
    </location>
</feature>